<name>A0AAD8QT47_LOLMU</name>
<feature type="region of interest" description="Disordered" evidence="1">
    <location>
        <begin position="102"/>
        <end position="156"/>
    </location>
</feature>
<organism evidence="2 3">
    <name type="scientific">Lolium multiflorum</name>
    <name type="common">Italian ryegrass</name>
    <name type="synonym">Lolium perenne subsp. multiflorum</name>
    <dbReference type="NCBI Taxonomy" id="4521"/>
    <lineage>
        <taxon>Eukaryota</taxon>
        <taxon>Viridiplantae</taxon>
        <taxon>Streptophyta</taxon>
        <taxon>Embryophyta</taxon>
        <taxon>Tracheophyta</taxon>
        <taxon>Spermatophyta</taxon>
        <taxon>Magnoliopsida</taxon>
        <taxon>Liliopsida</taxon>
        <taxon>Poales</taxon>
        <taxon>Poaceae</taxon>
        <taxon>BOP clade</taxon>
        <taxon>Pooideae</taxon>
        <taxon>Poodae</taxon>
        <taxon>Poeae</taxon>
        <taxon>Poeae Chloroplast Group 2 (Poeae type)</taxon>
        <taxon>Loliodinae</taxon>
        <taxon>Loliinae</taxon>
        <taxon>Lolium</taxon>
    </lineage>
</organism>
<protein>
    <submittedName>
        <fullName evidence="2">Uncharacterized protein</fullName>
    </submittedName>
</protein>
<keyword evidence="3" id="KW-1185">Reference proteome</keyword>
<evidence type="ECO:0000313" key="2">
    <source>
        <dbReference type="EMBL" id="KAK1606658.1"/>
    </source>
</evidence>
<proteinExistence type="predicted"/>
<dbReference type="Proteomes" id="UP001231189">
    <property type="component" value="Unassembled WGS sequence"/>
</dbReference>
<dbReference type="EMBL" id="JAUUTY010000007">
    <property type="protein sequence ID" value="KAK1606658.1"/>
    <property type="molecule type" value="Genomic_DNA"/>
</dbReference>
<feature type="region of interest" description="Disordered" evidence="1">
    <location>
        <begin position="1"/>
        <end position="37"/>
    </location>
</feature>
<gene>
    <name evidence="2" type="ORF">QYE76_030331</name>
</gene>
<reference evidence="2" key="1">
    <citation type="submission" date="2023-07" db="EMBL/GenBank/DDBJ databases">
        <title>A chromosome-level genome assembly of Lolium multiflorum.</title>
        <authorList>
            <person name="Chen Y."/>
            <person name="Copetti D."/>
            <person name="Kolliker R."/>
            <person name="Studer B."/>
        </authorList>
    </citation>
    <scope>NUCLEOTIDE SEQUENCE</scope>
    <source>
        <strain evidence="2">02402/16</strain>
        <tissue evidence="2">Leaf</tissue>
    </source>
</reference>
<comment type="caution">
    <text evidence="2">The sequence shown here is derived from an EMBL/GenBank/DDBJ whole genome shotgun (WGS) entry which is preliminary data.</text>
</comment>
<evidence type="ECO:0000256" key="1">
    <source>
        <dbReference type="SAM" id="MobiDB-lite"/>
    </source>
</evidence>
<feature type="compositionally biased region" description="Low complexity" evidence="1">
    <location>
        <begin position="133"/>
        <end position="145"/>
    </location>
</feature>
<evidence type="ECO:0000313" key="3">
    <source>
        <dbReference type="Proteomes" id="UP001231189"/>
    </source>
</evidence>
<accession>A0AAD8QT47</accession>
<sequence>MRLRRVSNGRGHQDHRGGVCDLRNNRGSSTLRRTGGSRRRGNICYQWRVGSRYRRRGHHVQVFPRLRQQLGFSRRAIGLPRWLQQEAFHRWAWAIMGTQQGAPKSINLPHQIPPTKFRRRRSPNAGSAVTHQPSSSRRSPPASSAEAHLRVRPRPPPIAAMDDGDLDFSNLEAFLCPSLGTDAPGGCSMDSYFDDILKDTEHLACTHTHSRGK</sequence>
<dbReference type="AlphaFoldDB" id="A0AAD8QT47"/>